<proteinExistence type="predicted"/>
<feature type="transmembrane region" description="Helical" evidence="1">
    <location>
        <begin position="109"/>
        <end position="130"/>
    </location>
</feature>
<gene>
    <name evidence="2" type="ORF">M5E07_06065</name>
</gene>
<keyword evidence="3" id="KW-1185">Reference proteome</keyword>
<keyword evidence="1" id="KW-0812">Transmembrane</keyword>
<dbReference type="AlphaFoldDB" id="A0AAE9LTD8"/>
<accession>A0AAE9LTD8</accession>
<name>A0AAE9LTD8_9GAMM</name>
<dbReference type="RefSeq" id="WP_252223021.1">
    <property type="nucleotide sequence ID" value="NZ_CP098732.1"/>
</dbReference>
<organism evidence="2 3">
    <name type="scientific">Acinetobacter tibetensis</name>
    <dbReference type="NCBI Taxonomy" id="2943497"/>
    <lineage>
        <taxon>Bacteria</taxon>
        <taxon>Pseudomonadati</taxon>
        <taxon>Pseudomonadota</taxon>
        <taxon>Gammaproteobacteria</taxon>
        <taxon>Moraxellales</taxon>
        <taxon>Moraxellaceae</taxon>
        <taxon>Acinetobacter</taxon>
    </lineage>
</organism>
<keyword evidence="1" id="KW-0472">Membrane</keyword>
<reference evidence="2" key="1">
    <citation type="submission" date="2022-06" db="EMBL/GenBank/DDBJ databases">
        <title>Isolation, identification and characterization of iprodione-degrading strains in Lhasa, Tibet.</title>
        <authorList>
            <person name="Pan H."/>
        </authorList>
    </citation>
    <scope>NUCLEOTIDE SEQUENCE</scope>
    <source>
        <strain evidence="2">Y-23</strain>
    </source>
</reference>
<sequence length="187" mass="21718">MKFESSNRISTSSVSKISTTDLVNYIDGFINHSEVNYNELYKIQLKKKFEPILYKSLRDPFVEDEELLSLSYELKLHLKLNFDVTSNWLSEFYLSNLSKENILSNLLRLLALIEGHLLIFSIVVMIAQAVSIKFIQVKRSALQLLESLILEGRNDAYSLLNQMDVIKQPRLEKYRQAILADNRNLMV</sequence>
<protein>
    <submittedName>
        <fullName evidence="2">Uncharacterized protein</fullName>
    </submittedName>
</protein>
<evidence type="ECO:0000313" key="3">
    <source>
        <dbReference type="Proteomes" id="UP001056716"/>
    </source>
</evidence>
<dbReference type="Proteomes" id="UP001056716">
    <property type="component" value="Chromosome"/>
</dbReference>
<evidence type="ECO:0000313" key="2">
    <source>
        <dbReference type="EMBL" id="USE84363.1"/>
    </source>
</evidence>
<dbReference type="EMBL" id="CP098732">
    <property type="protein sequence ID" value="USE84363.1"/>
    <property type="molecule type" value="Genomic_DNA"/>
</dbReference>
<evidence type="ECO:0000256" key="1">
    <source>
        <dbReference type="SAM" id="Phobius"/>
    </source>
</evidence>
<dbReference type="KEGG" id="atz:M5E07_06065"/>
<keyword evidence="1" id="KW-1133">Transmembrane helix</keyword>